<organism evidence="7 8">
    <name type="scientific">Tetranychus urticae</name>
    <name type="common">Two-spotted spider mite</name>
    <dbReference type="NCBI Taxonomy" id="32264"/>
    <lineage>
        <taxon>Eukaryota</taxon>
        <taxon>Metazoa</taxon>
        <taxon>Ecdysozoa</taxon>
        <taxon>Arthropoda</taxon>
        <taxon>Chelicerata</taxon>
        <taxon>Arachnida</taxon>
        <taxon>Acari</taxon>
        <taxon>Acariformes</taxon>
        <taxon>Trombidiformes</taxon>
        <taxon>Prostigmata</taxon>
        <taxon>Eleutherengona</taxon>
        <taxon>Raphignathae</taxon>
        <taxon>Tetranychoidea</taxon>
        <taxon>Tetranychidae</taxon>
        <taxon>Tetranychus</taxon>
    </lineage>
</organism>
<feature type="transmembrane region" description="Helical" evidence="6">
    <location>
        <begin position="355"/>
        <end position="372"/>
    </location>
</feature>
<evidence type="ECO:0000256" key="2">
    <source>
        <dbReference type="ARBA" id="ARBA00022475"/>
    </source>
</evidence>
<feature type="transmembrane region" description="Helical" evidence="6">
    <location>
        <begin position="126"/>
        <end position="151"/>
    </location>
</feature>
<dbReference type="EnsemblMetazoa" id="tetur12g04753.1">
    <property type="protein sequence ID" value="tetur12g04753.1"/>
    <property type="gene ID" value="tetur12g04753"/>
</dbReference>
<dbReference type="GO" id="GO:0050909">
    <property type="term" value="P:sensory perception of taste"/>
    <property type="evidence" value="ECO:0007669"/>
    <property type="project" value="InterPro"/>
</dbReference>
<feature type="transmembrane region" description="Helical" evidence="6">
    <location>
        <begin position="166"/>
        <end position="189"/>
    </location>
</feature>
<proteinExistence type="predicted"/>
<protein>
    <recommendedName>
        <fullName evidence="9">Gustatory receptor</fullName>
    </recommendedName>
</protein>
<evidence type="ECO:0008006" key="9">
    <source>
        <dbReference type="Google" id="ProtNLM"/>
    </source>
</evidence>
<name>T1KJE3_TETUR</name>
<dbReference type="Pfam" id="PF08395">
    <property type="entry name" value="7tm_7"/>
    <property type="match status" value="1"/>
</dbReference>
<evidence type="ECO:0000256" key="6">
    <source>
        <dbReference type="SAM" id="Phobius"/>
    </source>
</evidence>
<feature type="transmembrane region" description="Helical" evidence="6">
    <location>
        <begin position="41"/>
        <end position="62"/>
    </location>
</feature>
<sequence length="373" mass="43602">MTSINVQCNIQNGKLKNYPKVTVNSIVSKYKLVISSTGNKIAKCLFILFMLQGYILFLNELWESNLNSHPLSRLGIIVEDSIQYVVAIFMYLNYNHNFLRQIEHHWNELQINFDYETRKYFWTQMVIGRLFSIFTVIQITIYYISCVFYLLEHSLLHDVSSIEDNVIFHLVWIIFFPVVYFNTFCDFFIHIELSILAQSALQFNLIKLNKLYKESVKDNKILNIDVIQDLRQKYLSTRRLVDKINETMSLYSCSIFILFVINSCHLFYNLLYLESHRTKWTQASMSVLFLISFSKLAHSAIQVHTTSQEILMTVYKLSLKTDSIRVLNEITLFLNCNEIGFSFGGLFMFTTSSLSTLYSILMTIVIAIPSFAS</sequence>
<dbReference type="InterPro" id="IPR013604">
    <property type="entry name" value="7TM_chemorcpt"/>
</dbReference>
<keyword evidence="8" id="KW-1185">Reference proteome</keyword>
<comment type="subcellular location">
    <subcellularLocation>
        <location evidence="1">Cell membrane</location>
        <topology evidence="1">Multi-pass membrane protein</topology>
    </subcellularLocation>
</comment>
<dbReference type="GO" id="GO:0005886">
    <property type="term" value="C:plasma membrane"/>
    <property type="evidence" value="ECO:0007669"/>
    <property type="project" value="UniProtKB-SubCell"/>
</dbReference>
<reference evidence="7" key="2">
    <citation type="submission" date="2015-06" db="UniProtKB">
        <authorList>
            <consortium name="EnsemblMetazoa"/>
        </authorList>
    </citation>
    <scope>IDENTIFICATION</scope>
</reference>
<evidence type="ECO:0000256" key="3">
    <source>
        <dbReference type="ARBA" id="ARBA00022692"/>
    </source>
</evidence>
<keyword evidence="5 6" id="KW-0472">Membrane</keyword>
<evidence type="ECO:0000256" key="5">
    <source>
        <dbReference type="ARBA" id="ARBA00023136"/>
    </source>
</evidence>
<feature type="transmembrane region" description="Helical" evidence="6">
    <location>
        <begin position="74"/>
        <end position="94"/>
    </location>
</feature>
<evidence type="ECO:0000313" key="7">
    <source>
        <dbReference type="EnsemblMetazoa" id="tetur12g04753.1"/>
    </source>
</evidence>
<evidence type="ECO:0000256" key="4">
    <source>
        <dbReference type="ARBA" id="ARBA00022989"/>
    </source>
</evidence>
<dbReference type="EMBL" id="CAEY01000112">
    <property type="status" value="NOT_ANNOTATED_CDS"/>
    <property type="molecule type" value="Genomic_DNA"/>
</dbReference>
<dbReference type="AlphaFoldDB" id="T1KJE3"/>
<keyword evidence="3 6" id="KW-0812">Transmembrane</keyword>
<keyword evidence="4 6" id="KW-1133">Transmembrane helix</keyword>
<accession>T1KJE3</accession>
<evidence type="ECO:0000313" key="8">
    <source>
        <dbReference type="Proteomes" id="UP000015104"/>
    </source>
</evidence>
<evidence type="ECO:0000256" key="1">
    <source>
        <dbReference type="ARBA" id="ARBA00004651"/>
    </source>
</evidence>
<keyword evidence="2" id="KW-1003">Cell membrane</keyword>
<dbReference type="HOGENOM" id="CLU_742543_0_0_1"/>
<dbReference type="Proteomes" id="UP000015104">
    <property type="component" value="Unassembled WGS sequence"/>
</dbReference>
<reference evidence="8" key="1">
    <citation type="submission" date="2011-08" db="EMBL/GenBank/DDBJ databases">
        <authorList>
            <person name="Rombauts S."/>
        </authorList>
    </citation>
    <scope>NUCLEOTIDE SEQUENCE</scope>
    <source>
        <strain evidence="8">London</strain>
    </source>
</reference>
<feature type="transmembrane region" description="Helical" evidence="6">
    <location>
        <begin position="248"/>
        <end position="268"/>
    </location>
</feature>